<evidence type="ECO:0000256" key="3">
    <source>
        <dbReference type="ARBA" id="ARBA00023125"/>
    </source>
</evidence>
<feature type="region of interest" description="Disordered" evidence="8">
    <location>
        <begin position="1"/>
        <end position="40"/>
    </location>
</feature>
<feature type="domain" description="Homeobox" evidence="9">
    <location>
        <begin position="418"/>
        <end position="478"/>
    </location>
</feature>
<dbReference type="GO" id="GO:0000978">
    <property type="term" value="F:RNA polymerase II cis-regulatory region sequence-specific DNA binding"/>
    <property type="evidence" value="ECO:0007669"/>
    <property type="project" value="TreeGrafter"/>
</dbReference>
<dbReference type="PROSITE" id="PS00027">
    <property type="entry name" value="HOMEOBOX_1"/>
    <property type="match status" value="1"/>
</dbReference>
<dbReference type="CDD" id="cd00086">
    <property type="entry name" value="homeodomain"/>
    <property type="match status" value="1"/>
</dbReference>
<protein>
    <submittedName>
        <fullName evidence="10">Homeobox protein EgHBX4</fullName>
    </submittedName>
</protein>
<dbReference type="CTD" id="36345014"/>
<keyword evidence="11" id="KW-1185">Reference proteome</keyword>
<feature type="compositionally biased region" description="Polar residues" evidence="8">
    <location>
        <begin position="1"/>
        <end position="16"/>
    </location>
</feature>
<name>W6U401_ECHGR</name>
<dbReference type="STRING" id="6210.W6U401"/>
<dbReference type="AlphaFoldDB" id="W6U401"/>
<organism evidence="10 11">
    <name type="scientific">Echinococcus granulosus</name>
    <name type="common">Hydatid tapeworm</name>
    <dbReference type="NCBI Taxonomy" id="6210"/>
    <lineage>
        <taxon>Eukaryota</taxon>
        <taxon>Metazoa</taxon>
        <taxon>Spiralia</taxon>
        <taxon>Lophotrochozoa</taxon>
        <taxon>Platyhelminthes</taxon>
        <taxon>Cestoda</taxon>
        <taxon>Eucestoda</taxon>
        <taxon>Cyclophyllidea</taxon>
        <taxon>Taeniidae</taxon>
        <taxon>Echinococcus</taxon>
        <taxon>Echinococcus granulosus group</taxon>
    </lineage>
</organism>
<dbReference type="OMA" id="EAYPINC"/>
<reference evidence="10 11" key="1">
    <citation type="journal article" date="2013" name="Nat. Genet.">
        <title>The genome of the hydatid tapeworm Echinococcus granulosus.</title>
        <authorList>
            <person name="Zheng H."/>
            <person name="Zhang W."/>
            <person name="Zhang L."/>
            <person name="Zhang Z."/>
            <person name="Li J."/>
            <person name="Lu G."/>
            <person name="Zhu Y."/>
            <person name="Wang Y."/>
            <person name="Huang Y."/>
            <person name="Liu J."/>
            <person name="Kang H."/>
            <person name="Chen J."/>
            <person name="Wang L."/>
            <person name="Chen A."/>
            <person name="Yu S."/>
            <person name="Gao Z."/>
            <person name="Jin L."/>
            <person name="Gu W."/>
            <person name="Wang Z."/>
            <person name="Zhao L."/>
            <person name="Shi B."/>
            <person name="Wen H."/>
            <person name="Lin R."/>
            <person name="Jones M.K."/>
            <person name="Brejova B."/>
            <person name="Vinar T."/>
            <person name="Zhao G."/>
            <person name="McManus D.P."/>
            <person name="Chen Z."/>
            <person name="Zhou Y."/>
            <person name="Wang S."/>
        </authorList>
    </citation>
    <scope>NUCLEOTIDE SEQUENCE [LARGE SCALE GENOMIC DNA]</scope>
</reference>
<evidence type="ECO:0000256" key="8">
    <source>
        <dbReference type="SAM" id="MobiDB-lite"/>
    </source>
</evidence>
<evidence type="ECO:0000256" key="7">
    <source>
        <dbReference type="RuleBase" id="RU000682"/>
    </source>
</evidence>
<evidence type="ECO:0000256" key="2">
    <source>
        <dbReference type="ARBA" id="ARBA00022473"/>
    </source>
</evidence>
<feature type="compositionally biased region" description="Polar residues" evidence="8">
    <location>
        <begin position="402"/>
        <end position="418"/>
    </location>
</feature>
<keyword evidence="2" id="KW-0217">Developmental protein</keyword>
<dbReference type="PANTHER" id="PTHR45793">
    <property type="entry name" value="HOMEOBOX PROTEIN"/>
    <property type="match status" value="1"/>
</dbReference>
<keyword evidence="5 6" id="KW-0539">Nucleus</keyword>
<accession>W6U401</accession>
<comment type="caution">
    <text evidence="10">The sequence shown here is derived from an EMBL/GenBank/DDBJ whole genome shotgun (WGS) entry which is preliminary data.</text>
</comment>
<dbReference type="SUPFAM" id="SSF46689">
    <property type="entry name" value="Homeodomain-like"/>
    <property type="match status" value="1"/>
</dbReference>
<feature type="DNA-binding region" description="Homeobox" evidence="6">
    <location>
        <begin position="420"/>
        <end position="479"/>
    </location>
</feature>
<dbReference type="OrthoDB" id="6159439at2759"/>
<evidence type="ECO:0000313" key="11">
    <source>
        <dbReference type="Proteomes" id="UP000019149"/>
    </source>
</evidence>
<comment type="subcellular location">
    <subcellularLocation>
        <location evidence="1 6 7">Nucleus</location>
    </subcellularLocation>
</comment>
<gene>
    <name evidence="10" type="ORF">EGR_09299</name>
</gene>
<evidence type="ECO:0000259" key="9">
    <source>
        <dbReference type="PROSITE" id="PS50071"/>
    </source>
</evidence>
<dbReference type="InterPro" id="IPR009057">
    <property type="entry name" value="Homeodomain-like_sf"/>
</dbReference>
<dbReference type="RefSeq" id="XP_024347021.1">
    <property type="nucleotide sequence ID" value="XM_024498548.1"/>
</dbReference>
<sequence>MSNADSPYSVDSSGGSKNEVMHAGSRYYGPEQNGTQNVHLNNTGHFYSPYQQSSLQGTLGYSADYAPIARVAETTSAEALSHVAPTPSVSSLQPTPMPPMQFLQFNSQTVVYRHPFVYLFTFLFFEAYPINCGMNGVNVIEARLPCEASATRLGRKHASYTSGTCDSLLTRSNVDCATAHSSTDRHSNAKYADIRWHQPAIDNTLSLRTTPQFYCAILSASQQSKPYRLNGGFVANCCCPTFLPSTESLQSSSPGGLIPEMEMPCQQSNGTSCQVDSRGQTWSGSAPTTSYQSIQPPPLLNGPPSLPTSTWGTVQGVFQAPGGSMPQMHSGYPNAVMHMPNSILPYPPRLPSSHTAIRPQQHEQQHYCSNRRHQVAPFMPVVGMLSQQMQQPPAQGGVESKAGNSQGMTPEAQSTVQGASRRHRTIYTPEQLRALEEVFAVNRYPDASAREEVAIRLGIAESRIQVWFKNRRAKLRMLERRILRQ</sequence>
<evidence type="ECO:0000256" key="1">
    <source>
        <dbReference type="ARBA" id="ARBA00004123"/>
    </source>
</evidence>
<evidence type="ECO:0000256" key="6">
    <source>
        <dbReference type="PROSITE-ProRule" id="PRU00108"/>
    </source>
</evidence>
<evidence type="ECO:0000256" key="4">
    <source>
        <dbReference type="ARBA" id="ARBA00023155"/>
    </source>
</evidence>
<proteinExistence type="predicted"/>
<keyword evidence="4 6" id="KW-0371">Homeobox</keyword>
<dbReference type="Gene3D" id="1.10.10.60">
    <property type="entry name" value="Homeodomain-like"/>
    <property type="match status" value="1"/>
</dbReference>
<dbReference type="GO" id="GO:0005634">
    <property type="term" value="C:nucleus"/>
    <property type="evidence" value="ECO:0007669"/>
    <property type="project" value="UniProtKB-SubCell"/>
</dbReference>
<dbReference type="GeneID" id="36345014"/>
<dbReference type="Pfam" id="PF00046">
    <property type="entry name" value="Homeodomain"/>
    <property type="match status" value="1"/>
</dbReference>
<feature type="region of interest" description="Disordered" evidence="8">
    <location>
        <begin position="266"/>
        <end position="298"/>
    </location>
</feature>
<dbReference type="InterPro" id="IPR017970">
    <property type="entry name" value="Homeobox_CS"/>
</dbReference>
<keyword evidence="3 6" id="KW-0238">DNA-binding</keyword>
<dbReference type="Proteomes" id="UP000019149">
    <property type="component" value="Unassembled WGS sequence"/>
</dbReference>
<dbReference type="EMBL" id="APAU02000142">
    <property type="protein sequence ID" value="EUB55825.1"/>
    <property type="molecule type" value="Genomic_DNA"/>
</dbReference>
<dbReference type="PANTHER" id="PTHR45793:SF5">
    <property type="entry name" value="HOMEOTIC PROTEIN OCELLILESS"/>
    <property type="match status" value="1"/>
</dbReference>
<evidence type="ECO:0000256" key="5">
    <source>
        <dbReference type="ARBA" id="ARBA00023242"/>
    </source>
</evidence>
<dbReference type="KEGG" id="egl:EGR_09299"/>
<dbReference type="InterPro" id="IPR001356">
    <property type="entry name" value="HD"/>
</dbReference>
<evidence type="ECO:0000313" key="10">
    <source>
        <dbReference type="EMBL" id="EUB55825.1"/>
    </source>
</evidence>
<dbReference type="SMART" id="SM00389">
    <property type="entry name" value="HOX"/>
    <property type="match status" value="1"/>
</dbReference>
<feature type="compositionally biased region" description="Polar residues" evidence="8">
    <location>
        <begin position="266"/>
        <end position="294"/>
    </location>
</feature>
<dbReference type="PROSITE" id="PS50071">
    <property type="entry name" value="HOMEOBOX_2"/>
    <property type="match status" value="1"/>
</dbReference>
<feature type="region of interest" description="Disordered" evidence="8">
    <location>
        <begin position="389"/>
        <end position="421"/>
    </location>
</feature>
<dbReference type="GO" id="GO:0000981">
    <property type="term" value="F:DNA-binding transcription factor activity, RNA polymerase II-specific"/>
    <property type="evidence" value="ECO:0007669"/>
    <property type="project" value="InterPro"/>
</dbReference>